<organism evidence="4 5">
    <name type="scientific">Sphaerisporangium rhizosphaerae</name>
    <dbReference type="NCBI Taxonomy" id="2269375"/>
    <lineage>
        <taxon>Bacteria</taxon>
        <taxon>Bacillati</taxon>
        <taxon>Actinomycetota</taxon>
        <taxon>Actinomycetes</taxon>
        <taxon>Streptosporangiales</taxon>
        <taxon>Streptosporangiaceae</taxon>
        <taxon>Sphaerisporangium</taxon>
    </lineage>
</organism>
<dbReference type="PANTHER" id="PTHR43390">
    <property type="entry name" value="SIGNAL PEPTIDASE I"/>
    <property type="match status" value="1"/>
</dbReference>
<dbReference type="Gene3D" id="2.10.109.10">
    <property type="entry name" value="Umud Fragment, subunit A"/>
    <property type="match status" value="1"/>
</dbReference>
<dbReference type="InterPro" id="IPR036286">
    <property type="entry name" value="LexA/Signal_pep-like_sf"/>
</dbReference>
<evidence type="ECO:0000256" key="2">
    <source>
        <dbReference type="ARBA" id="ARBA00009370"/>
    </source>
</evidence>
<dbReference type="Pfam" id="PF10502">
    <property type="entry name" value="Peptidase_S26"/>
    <property type="match status" value="2"/>
</dbReference>
<name>A0ABW2NUF3_9ACTN</name>
<dbReference type="SUPFAM" id="SSF51306">
    <property type="entry name" value="LexA/Signal peptidase"/>
    <property type="match status" value="1"/>
</dbReference>
<sequence>MTGLISTAALVALALAAMWAWLRRRFLVVTIHGQSMEPTYRAGERVLVRRTPLSAVRPGQVVVMTDPVPPGQWIIKRAVAVPGDPVPEVMDASAGFGARVPEDCLVLLGDNPAVSVDSRRFGYFSGRRLLGVVSRRLRA</sequence>
<comment type="subcellular location">
    <subcellularLocation>
        <location evidence="1">Cell membrane</location>
        <topology evidence="1">Single-pass type II membrane protein</topology>
    </subcellularLocation>
</comment>
<dbReference type="CDD" id="cd06530">
    <property type="entry name" value="S26_SPase_I"/>
    <property type="match status" value="1"/>
</dbReference>
<accession>A0ABW2NUF3</accession>
<reference evidence="5" key="1">
    <citation type="journal article" date="2019" name="Int. J. Syst. Evol. Microbiol.">
        <title>The Global Catalogue of Microorganisms (GCM) 10K type strain sequencing project: providing services to taxonomists for standard genome sequencing and annotation.</title>
        <authorList>
            <consortium name="The Broad Institute Genomics Platform"/>
            <consortium name="The Broad Institute Genome Sequencing Center for Infectious Disease"/>
            <person name="Wu L."/>
            <person name="Ma J."/>
        </authorList>
    </citation>
    <scope>NUCLEOTIDE SEQUENCE [LARGE SCALE GENOMIC DNA]</scope>
    <source>
        <strain evidence="5">CECT 7649</strain>
    </source>
</reference>
<dbReference type="PANTHER" id="PTHR43390:SF1">
    <property type="entry name" value="CHLOROPLAST PROCESSING PEPTIDASE"/>
    <property type="match status" value="1"/>
</dbReference>
<comment type="caution">
    <text evidence="4">The sequence shown here is derived from an EMBL/GenBank/DDBJ whole genome shotgun (WGS) entry which is preliminary data.</text>
</comment>
<proteinExistence type="inferred from homology"/>
<evidence type="ECO:0000256" key="1">
    <source>
        <dbReference type="ARBA" id="ARBA00004401"/>
    </source>
</evidence>
<dbReference type="InterPro" id="IPR000223">
    <property type="entry name" value="Pept_S26A_signal_pept_1"/>
</dbReference>
<evidence type="ECO:0000259" key="3">
    <source>
        <dbReference type="Pfam" id="PF10502"/>
    </source>
</evidence>
<feature type="domain" description="Peptidase S26" evidence="3">
    <location>
        <begin position="98"/>
        <end position="134"/>
    </location>
</feature>
<feature type="domain" description="Peptidase S26" evidence="3">
    <location>
        <begin position="8"/>
        <end position="86"/>
    </location>
</feature>
<evidence type="ECO:0000313" key="4">
    <source>
        <dbReference type="EMBL" id="MFC7380844.1"/>
    </source>
</evidence>
<dbReference type="EMBL" id="JBHTCG010000001">
    <property type="protein sequence ID" value="MFC7380844.1"/>
    <property type="molecule type" value="Genomic_DNA"/>
</dbReference>
<protein>
    <submittedName>
        <fullName evidence="4">S26 family signal peptidase</fullName>
    </submittedName>
</protein>
<dbReference type="RefSeq" id="WP_380823838.1">
    <property type="nucleotide sequence ID" value="NZ_JBHTCG010000001.1"/>
</dbReference>
<dbReference type="InterPro" id="IPR019533">
    <property type="entry name" value="Peptidase_S26"/>
</dbReference>
<comment type="similarity">
    <text evidence="2">Belongs to the peptidase S26 family.</text>
</comment>
<keyword evidence="5" id="KW-1185">Reference proteome</keyword>
<gene>
    <name evidence="4" type="ORF">ACFQSB_01420</name>
</gene>
<dbReference type="PRINTS" id="PR00727">
    <property type="entry name" value="LEADERPTASE"/>
</dbReference>
<evidence type="ECO:0000313" key="5">
    <source>
        <dbReference type="Proteomes" id="UP001596496"/>
    </source>
</evidence>
<dbReference type="Proteomes" id="UP001596496">
    <property type="component" value="Unassembled WGS sequence"/>
</dbReference>